<protein>
    <submittedName>
        <fullName evidence="7">NlpC/P60 family protein</fullName>
    </submittedName>
</protein>
<evidence type="ECO:0000256" key="1">
    <source>
        <dbReference type="ARBA" id="ARBA00007074"/>
    </source>
</evidence>
<reference evidence="7" key="1">
    <citation type="submission" date="2023-05" db="EMBL/GenBank/DDBJ databases">
        <title>Metabolic capabilities are highly conserved among human nasal-associated Corynebacterium species in pangenomic analyses.</title>
        <authorList>
            <person name="Tran T.H."/>
            <person name="Roberts A.Q."/>
            <person name="Escapa I.F."/>
            <person name="Gao W."/>
            <person name="Conlan S."/>
            <person name="Kong H."/>
            <person name="Segre J.A."/>
            <person name="Kelly M.S."/>
            <person name="Lemon K.P."/>
        </authorList>
    </citation>
    <scope>NUCLEOTIDE SEQUENCE</scope>
    <source>
        <strain evidence="7">KPL2773</strain>
    </source>
</reference>
<evidence type="ECO:0000256" key="2">
    <source>
        <dbReference type="ARBA" id="ARBA00022670"/>
    </source>
</evidence>
<dbReference type="InterPro" id="IPR051794">
    <property type="entry name" value="PG_Endopeptidase_C40"/>
</dbReference>
<dbReference type="Proteomes" id="UP001224412">
    <property type="component" value="Unassembled WGS sequence"/>
</dbReference>
<dbReference type="PANTHER" id="PTHR47359:SF3">
    <property type="entry name" value="NLP_P60 DOMAIN-CONTAINING PROTEIN-RELATED"/>
    <property type="match status" value="1"/>
</dbReference>
<proteinExistence type="inferred from homology"/>
<evidence type="ECO:0000313" key="7">
    <source>
        <dbReference type="EMBL" id="MDK4307284.1"/>
    </source>
</evidence>
<feature type="domain" description="NlpC/P60" evidence="6">
    <location>
        <begin position="231"/>
        <end position="345"/>
    </location>
</feature>
<dbReference type="Gene3D" id="3.90.1720.10">
    <property type="entry name" value="endopeptidase domain like (from Nostoc punctiforme)"/>
    <property type="match status" value="1"/>
</dbReference>
<dbReference type="InterPro" id="IPR000064">
    <property type="entry name" value="NLP_P60_dom"/>
</dbReference>
<dbReference type="PANTHER" id="PTHR47359">
    <property type="entry name" value="PEPTIDOGLYCAN DL-ENDOPEPTIDASE CWLO"/>
    <property type="match status" value="1"/>
</dbReference>
<name>A0AAP4BQ55_9CORY</name>
<dbReference type="SUPFAM" id="SSF54001">
    <property type="entry name" value="Cysteine proteinases"/>
    <property type="match status" value="1"/>
</dbReference>
<keyword evidence="4" id="KW-0788">Thiol protease</keyword>
<dbReference type="GO" id="GO:0006508">
    <property type="term" value="P:proteolysis"/>
    <property type="evidence" value="ECO:0007669"/>
    <property type="project" value="UniProtKB-KW"/>
</dbReference>
<evidence type="ECO:0000256" key="3">
    <source>
        <dbReference type="ARBA" id="ARBA00022801"/>
    </source>
</evidence>
<dbReference type="AlphaFoldDB" id="A0AAP4BQ55"/>
<evidence type="ECO:0000259" key="6">
    <source>
        <dbReference type="PROSITE" id="PS51935"/>
    </source>
</evidence>
<dbReference type="InterPro" id="IPR038765">
    <property type="entry name" value="Papain-like_cys_pep_sf"/>
</dbReference>
<keyword evidence="3" id="KW-0378">Hydrolase</keyword>
<keyword evidence="5" id="KW-0175">Coiled coil</keyword>
<evidence type="ECO:0000313" key="8">
    <source>
        <dbReference type="Proteomes" id="UP001224412"/>
    </source>
</evidence>
<dbReference type="EMBL" id="JASNVH010000010">
    <property type="protein sequence ID" value="MDK4307284.1"/>
    <property type="molecule type" value="Genomic_DNA"/>
</dbReference>
<accession>A0AAP4BQ55</accession>
<comment type="similarity">
    <text evidence="1">Belongs to the peptidase C40 family.</text>
</comment>
<dbReference type="GO" id="GO:0008234">
    <property type="term" value="F:cysteine-type peptidase activity"/>
    <property type="evidence" value="ECO:0007669"/>
    <property type="project" value="UniProtKB-KW"/>
</dbReference>
<feature type="coiled-coil region" evidence="5">
    <location>
        <begin position="52"/>
        <end position="107"/>
    </location>
</feature>
<sequence>MSSAAFRSRQRFLAIVTSSALVFGAIGVNPSIASADDVEIATQQIQESGFELSRKHEELKNIEEKLNKRAQNVAHLDVLSTDANQKAANAAEARAQLQATVDQLAKAQYTGTGLDKAASVMSSGSPQELIDRQSFMGALSRDAEADIARLQQEVRESARAASKANASLQEAIFHKTDLEIQRTKLQEERDALEAKIDDLEARVEALSDEERISLAGGAPADFAKIGDALLSAAGSGASGAALTRLGMPYNWGAAGPDSFDCSGLMHWAYQQQGKSIPRTSQAQLAGGTPVSLNALQPGDIIGYYPGTTHVGMYIGDGKVVHASTYGVPVQVVPYDSMPITGASRY</sequence>
<dbReference type="PROSITE" id="PS51935">
    <property type="entry name" value="NLPC_P60"/>
    <property type="match status" value="1"/>
</dbReference>
<feature type="coiled-coil region" evidence="5">
    <location>
        <begin position="140"/>
        <end position="209"/>
    </location>
</feature>
<dbReference type="RefSeq" id="WP_021353817.1">
    <property type="nucleotide sequence ID" value="NZ_JASNUC010000009.1"/>
</dbReference>
<comment type="caution">
    <text evidence="7">The sequence shown here is derived from an EMBL/GenBank/DDBJ whole genome shotgun (WGS) entry which is preliminary data.</text>
</comment>
<keyword evidence="2" id="KW-0645">Protease</keyword>
<evidence type="ECO:0000256" key="5">
    <source>
        <dbReference type="SAM" id="Coils"/>
    </source>
</evidence>
<evidence type="ECO:0000256" key="4">
    <source>
        <dbReference type="ARBA" id="ARBA00022807"/>
    </source>
</evidence>
<gene>
    <name evidence="7" type="ORF">QPX42_06995</name>
</gene>
<organism evidence="7 8">
    <name type="scientific">Corynebacterium pseudodiphtheriticum</name>
    <dbReference type="NCBI Taxonomy" id="37637"/>
    <lineage>
        <taxon>Bacteria</taxon>
        <taxon>Bacillati</taxon>
        <taxon>Actinomycetota</taxon>
        <taxon>Actinomycetes</taxon>
        <taxon>Mycobacteriales</taxon>
        <taxon>Corynebacteriaceae</taxon>
        <taxon>Corynebacterium</taxon>
    </lineage>
</organism>
<dbReference type="Pfam" id="PF00877">
    <property type="entry name" value="NLPC_P60"/>
    <property type="match status" value="1"/>
</dbReference>